<dbReference type="Gene3D" id="3.50.50.60">
    <property type="entry name" value="FAD/NAD(P)-binding domain"/>
    <property type="match status" value="1"/>
</dbReference>
<dbReference type="PANTHER" id="PTHR11552:SF210">
    <property type="entry name" value="GLUCOSE-METHANOL-CHOLINE OXIDOREDUCTASE N-TERMINAL DOMAIN-CONTAINING PROTEIN-RELATED"/>
    <property type="match status" value="1"/>
</dbReference>
<dbReference type="Pfam" id="PF00732">
    <property type="entry name" value="GMC_oxred_N"/>
    <property type="match status" value="1"/>
</dbReference>
<dbReference type="PIRSF" id="PIRSF000137">
    <property type="entry name" value="Alcohol_oxidase"/>
    <property type="match status" value="1"/>
</dbReference>
<dbReference type="SUPFAM" id="SSF54373">
    <property type="entry name" value="FAD-linked reductases, C-terminal domain"/>
    <property type="match status" value="1"/>
</dbReference>
<name>A0AAE0XHK2_9PEZI</name>
<dbReference type="PANTHER" id="PTHR11552">
    <property type="entry name" value="GLUCOSE-METHANOL-CHOLINE GMC OXIDOREDUCTASE"/>
    <property type="match status" value="1"/>
</dbReference>
<evidence type="ECO:0000256" key="2">
    <source>
        <dbReference type="PIRSR" id="PIRSR000137-2"/>
    </source>
</evidence>
<organism evidence="4 5">
    <name type="scientific">Podospora appendiculata</name>
    <dbReference type="NCBI Taxonomy" id="314037"/>
    <lineage>
        <taxon>Eukaryota</taxon>
        <taxon>Fungi</taxon>
        <taxon>Dikarya</taxon>
        <taxon>Ascomycota</taxon>
        <taxon>Pezizomycotina</taxon>
        <taxon>Sordariomycetes</taxon>
        <taxon>Sordariomycetidae</taxon>
        <taxon>Sordariales</taxon>
        <taxon>Podosporaceae</taxon>
        <taxon>Podospora</taxon>
    </lineage>
</organism>
<keyword evidence="2" id="KW-0274">FAD</keyword>
<reference evidence="4" key="1">
    <citation type="journal article" date="2023" name="Mol. Phylogenet. Evol.">
        <title>Genome-scale phylogeny and comparative genomics of the fungal order Sordariales.</title>
        <authorList>
            <person name="Hensen N."/>
            <person name="Bonometti L."/>
            <person name="Westerberg I."/>
            <person name="Brannstrom I.O."/>
            <person name="Guillou S."/>
            <person name="Cros-Aarteil S."/>
            <person name="Calhoun S."/>
            <person name="Haridas S."/>
            <person name="Kuo A."/>
            <person name="Mondo S."/>
            <person name="Pangilinan J."/>
            <person name="Riley R."/>
            <person name="LaButti K."/>
            <person name="Andreopoulos B."/>
            <person name="Lipzen A."/>
            <person name="Chen C."/>
            <person name="Yan M."/>
            <person name="Daum C."/>
            <person name="Ng V."/>
            <person name="Clum A."/>
            <person name="Steindorff A."/>
            <person name="Ohm R.A."/>
            <person name="Martin F."/>
            <person name="Silar P."/>
            <person name="Natvig D.O."/>
            <person name="Lalanne C."/>
            <person name="Gautier V."/>
            <person name="Ament-Velasquez S.L."/>
            <person name="Kruys A."/>
            <person name="Hutchinson M.I."/>
            <person name="Powell A.J."/>
            <person name="Barry K."/>
            <person name="Miller A.N."/>
            <person name="Grigoriev I.V."/>
            <person name="Debuchy R."/>
            <person name="Gladieux P."/>
            <person name="Hiltunen Thoren M."/>
            <person name="Johannesson H."/>
        </authorList>
    </citation>
    <scope>NUCLEOTIDE SEQUENCE</scope>
    <source>
        <strain evidence="4">CBS 314.62</strain>
    </source>
</reference>
<dbReference type="GO" id="GO:0016614">
    <property type="term" value="F:oxidoreductase activity, acting on CH-OH group of donors"/>
    <property type="evidence" value="ECO:0007669"/>
    <property type="project" value="InterPro"/>
</dbReference>
<dbReference type="Pfam" id="PF05199">
    <property type="entry name" value="GMC_oxred_C"/>
    <property type="match status" value="1"/>
</dbReference>
<keyword evidence="2" id="KW-0285">Flavoprotein</keyword>
<comment type="caution">
    <text evidence="4">The sequence shown here is derived from an EMBL/GenBank/DDBJ whole genome shotgun (WGS) entry which is preliminary data.</text>
</comment>
<comment type="similarity">
    <text evidence="1">Belongs to the GMC oxidoreductase family.</text>
</comment>
<dbReference type="InterPro" id="IPR007867">
    <property type="entry name" value="GMC_OxRtase_C"/>
</dbReference>
<dbReference type="InterPro" id="IPR000172">
    <property type="entry name" value="GMC_OxRdtase_N"/>
</dbReference>
<keyword evidence="5" id="KW-1185">Reference proteome</keyword>
<dbReference type="GO" id="GO:0050660">
    <property type="term" value="F:flavin adenine dinucleotide binding"/>
    <property type="evidence" value="ECO:0007669"/>
    <property type="project" value="InterPro"/>
</dbReference>
<accession>A0AAE0XHK2</accession>
<dbReference type="InterPro" id="IPR036188">
    <property type="entry name" value="FAD/NAD-bd_sf"/>
</dbReference>
<dbReference type="Gene3D" id="3.30.560.10">
    <property type="entry name" value="Glucose Oxidase, domain 3"/>
    <property type="match status" value="1"/>
</dbReference>
<evidence type="ECO:0000256" key="1">
    <source>
        <dbReference type="ARBA" id="ARBA00010790"/>
    </source>
</evidence>
<protein>
    <recommendedName>
        <fullName evidence="3">Glucose-methanol-choline oxidoreductase N-terminal domain-containing protein</fullName>
    </recommendedName>
</protein>
<sequence>MATISASEALGKPFDFIIVGGGTAGLVVASRLSEDPNVRVLVVEAGTDRSADPLVLTPGLVAAVYGNEDYDWNFSSVPQPHLHNRRVNQARGKMLGGSSALNFMMLLYPSRGIIDAWGALGNPAWTFDALAPYYRKFATVHPPPASALGVVGQTFRDDFDAANNNGPLQVSFSEGYNHINEAWMKTFADLGLQATTDPRAGEALGAFQNAATIDPATKTRSYAATAYYPPSVAQRPNLVVLTSTLVRKILLTTTTTNPTATGIELVTAAGEILRATATSEIILAAGALHTPQILELSGIGNPSILAQHAIPVIVANPNVGENMQDHPIVCQSFEVNDGVPSGDVLRDPALIQALVGLYQADGAGAGPMGQSNISVAYAPLVDNTGIMPPAARKALFAAHADEITRPSQHAVRSLLESPSGAAVQYLLFPTQITVTAAPASMAEYILPTLPRNFLTVMTVLNHPLSRGSVHITGPDVGTLPAWDPRYNDNKLDMEVLARGVQFVEKIIAPETPLGGLFKQGAAARIPAIVPGDELEQAREIVRQRQISVFHVSGSCAMLPREEGGVVDERLQVYGVRGLRVVDASIFPLEPLGNIQSTVYAVAERAADFIKEDYYAAAAGRGHGA</sequence>
<dbReference type="SUPFAM" id="SSF51905">
    <property type="entry name" value="FAD/NAD(P)-binding domain"/>
    <property type="match status" value="1"/>
</dbReference>
<dbReference type="Proteomes" id="UP001270362">
    <property type="component" value="Unassembled WGS sequence"/>
</dbReference>
<evidence type="ECO:0000259" key="3">
    <source>
        <dbReference type="PROSITE" id="PS00624"/>
    </source>
</evidence>
<proteinExistence type="inferred from homology"/>
<dbReference type="AlphaFoldDB" id="A0AAE0XHK2"/>
<dbReference type="EMBL" id="JAULSO010000001">
    <property type="protein sequence ID" value="KAK3693381.1"/>
    <property type="molecule type" value="Genomic_DNA"/>
</dbReference>
<evidence type="ECO:0000313" key="4">
    <source>
        <dbReference type="EMBL" id="KAK3693381.1"/>
    </source>
</evidence>
<reference evidence="4" key="2">
    <citation type="submission" date="2023-06" db="EMBL/GenBank/DDBJ databases">
        <authorList>
            <consortium name="Lawrence Berkeley National Laboratory"/>
            <person name="Haridas S."/>
            <person name="Hensen N."/>
            <person name="Bonometti L."/>
            <person name="Westerberg I."/>
            <person name="Brannstrom I.O."/>
            <person name="Guillou S."/>
            <person name="Cros-Aarteil S."/>
            <person name="Calhoun S."/>
            <person name="Kuo A."/>
            <person name="Mondo S."/>
            <person name="Pangilinan J."/>
            <person name="Riley R."/>
            <person name="Labutti K."/>
            <person name="Andreopoulos B."/>
            <person name="Lipzen A."/>
            <person name="Chen C."/>
            <person name="Yanf M."/>
            <person name="Daum C."/>
            <person name="Ng V."/>
            <person name="Clum A."/>
            <person name="Steindorff A."/>
            <person name="Ohm R."/>
            <person name="Martin F."/>
            <person name="Silar P."/>
            <person name="Natvig D."/>
            <person name="Lalanne C."/>
            <person name="Gautier V."/>
            <person name="Ament-Velasquez S.L."/>
            <person name="Kruys A."/>
            <person name="Hutchinson M.I."/>
            <person name="Powell A.J."/>
            <person name="Barry K."/>
            <person name="Miller A.N."/>
            <person name="Grigoriev I.V."/>
            <person name="Debuchy R."/>
            <person name="Gladieux P."/>
            <person name="Thoren M.H."/>
            <person name="Johannesson H."/>
        </authorList>
    </citation>
    <scope>NUCLEOTIDE SEQUENCE</scope>
    <source>
        <strain evidence="4">CBS 314.62</strain>
    </source>
</reference>
<dbReference type="InterPro" id="IPR012132">
    <property type="entry name" value="GMC_OxRdtase"/>
</dbReference>
<dbReference type="PROSITE" id="PS00624">
    <property type="entry name" value="GMC_OXRED_2"/>
    <property type="match status" value="1"/>
</dbReference>
<feature type="binding site" evidence="2">
    <location>
        <position position="246"/>
    </location>
    <ligand>
        <name>FAD</name>
        <dbReference type="ChEBI" id="CHEBI:57692"/>
    </ligand>
</feature>
<feature type="domain" description="Glucose-methanol-choline oxidoreductase N-terminal" evidence="3">
    <location>
        <begin position="286"/>
        <end position="300"/>
    </location>
</feature>
<gene>
    <name evidence="4" type="ORF">B0T22DRAFT_436567</name>
</gene>
<comment type="cofactor">
    <cofactor evidence="2">
        <name>FAD</name>
        <dbReference type="ChEBI" id="CHEBI:57692"/>
    </cofactor>
</comment>
<evidence type="ECO:0000313" key="5">
    <source>
        <dbReference type="Proteomes" id="UP001270362"/>
    </source>
</evidence>